<dbReference type="OrthoDB" id="8005693at2"/>
<evidence type="ECO:0000313" key="3">
    <source>
        <dbReference type="Proteomes" id="UP000315252"/>
    </source>
</evidence>
<keyword evidence="2" id="KW-0969">Cilium</keyword>
<keyword evidence="2" id="KW-0966">Cell projection</keyword>
<sequence length="137" mass="14371">MKIGHVSSPRTSATKRSERSGSAKAGGFAQALGSGKSAPAGLESAAPLGALDALVALQEVDDPTTGRAKAQQRGEDLLDRLDQLRMGLLLGRVSVSELERLSTLVNRETAATADPRLREILSEIELRAAVELAKLGQ</sequence>
<keyword evidence="3" id="KW-1185">Reference proteome</keyword>
<dbReference type="EMBL" id="VHSH01000014">
    <property type="protein sequence ID" value="TQV71280.1"/>
    <property type="molecule type" value="Genomic_DNA"/>
</dbReference>
<dbReference type="AlphaFoldDB" id="A0A545T237"/>
<accession>A0A545T237</accession>
<name>A0A545T237_9PROT</name>
<reference evidence="2 3" key="1">
    <citation type="submission" date="2019-06" db="EMBL/GenBank/DDBJ databases">
        <title>Whole genome sequence for Rhodospirillaceae sp. R148.</title>
        <authorList>
            <person name="Wang G."/>
        </authorList>
    </citation>
    <scope>NUCLEOTIDE SEQUENCE [LARGE SCALE GENOMIC DNA]</scope>
    <source>
        <strain evidence="2 3">R148</strain>
    </source>
</reference>
<dbReference type="Proteomes" id="UP000315252">
    <property type="component" value="Unassembled WGS sequence"/>
</dbReference>
<feature type="region of interest" description="Disordered" evidence="1">
    <location>
        <begin position="1"/>
        <end position="40"/>
    </location>
</feature>
<proteinExistence type="predicted"/>
<protein>
    <submittedName>
        <fullName evidence="2">Flagellar assembly protein FliX</fullName>
    </submittedName>
</protein>
<keyword evidence="2" id="KW-0282">Flagellum</keyword>
<gene>
    <name evidence="2" type="ORF">FKG95_26970</name>
</gene>
<comment type="caution">
    <text evidence="2">The sequence shown here is derived from an EMBL/GenBank/DDBJ whole genome shotgun (WGS) entry which is preliminary data.</text>
</comment>
<evidence type="ECO:0000256" key="1">
    <source>
        <dbReference type="SAM" id="MobiDB-lite"/>
    </source>
</evidence>
<dbReference type="RefSeq" id="WP_142899573.1">
    <property type="nucleotide sequence ID" value="NZ_ML660065.1"/>
</dbReference>
<dbReference type="InterPro" id="IPR019704">
    <property type="entry name" value="Flagellar_assmbl_FliX_class2"/>
</dbReference>
<dbReference type="Pfam" id="PF10768">
    <property type="entry name" value="FliX"/>
    <property type="match status" value="1"/>
</dbReference>
<organism evidence="2 3">
    <name type="scientific">Denitrobaculum tricleocarpae</name>
    <dbReference type="NCBI Taxonomy" id="2591009"/>
    <lineage>
        <taxon>Bacteria</taxon>
        <taxon>Pseudomonadati</taxon>
        <taxon>Pseudomonadota</taxon>
        <taxon>Alphaproteobacteria</taxon>
        <taxon>Rhodospirillales</taxon>
        <taxon>Rhodospirillaceae</taxon>
        <taxon>Denitrobaculum</taxon>
    </lineage>
</organism>
<dbReference type="GO" id="GO:0044781">
    <property type="term" value="P:bacterial-type flagellum organization"/>
    <property type="evidence" value="ECO:0007669"/>
    <property type="project" value="InterPro"/>
</dbReference>
<evidence type="ECO:0000313" key="2">
    <source>
        <dbReference type="EMBL" id="TQV71280.1"/>
    </source>
</evidence>